<dbReference type="InterPro" id="IPR000182">
    <property type="entry name" value="GNAT_dom"/>
</dbReference>
<dbReference type="GO" id="GO:0016747">
    <property type="term" value="F:acyltransferase activity, transferring groups other than amino-acyl groups"/>
    <property type="evidence" value="ECO:0007669"/>
    <property type="project" value="InterPro"/>
</dbReference>
<dbReference type="OrthoDB" id="948250at2"/>
<dbReference type="PROSITE" id="PS51186">
    <property type="entry name" value="GNAT"/>
    <property type="match status" value="1"/>
</dbReference>
<protein>
    <submittedName>
        <fullName evidence="2">Acetyltransferase, ribosomal protein N-acetylase</fullName>
    </submittedName>
</protein>
<dbReference type="PANTHER" id="PTHR43415">
    <property type="entry name" value="SPERMIDINE N(1)-ACETYLTRANSFERASE"/>
    <property type="match status" value="1"/>
</dbReference>
<proteinExistence type="predicted"/>
<dbReference type="RefSeq" id="WP_050353819.1">
    <property type="nucleotide sequence ID" value="NZ_LGSS01000001.1"/>
</dbReference>
<dbReference type="STRING" id="1503.CLPU_1c02550"/>
<keyword evidence="3" id="KW-1185">Reference proteome</keyword>
<dbReference type="EMBL" id="LGSS01000001">
    <property type="protein sequence ID" value="KNF10090.1"/>
    <property type="molecule type" value="Genomic_DNA"/>
</dbReference>
<keyword evidence="2" id="KW-0687">Ribonucleoprotein</keyword>
<dbReference type="InterPro" id="IPR016181">
    <property type="entry name" value="Acyl_CoA_acyltransferase"/>
</dbReference>
<evidence type="ECO:0000313" key="3">
    <source>
        <dbReference type="Proteomes" id="UP000037267"/>
    </source>
</evidence>
<dbReference type="GO" id="GO:0005840">
    <property type="term" value="C:ribosome"/>
    <property type="evidence" value="ECO:0007669"/>
    <property type="project" value="UniProtKB-KW"/>
</dbReference>
<reference evidence="3" key="1">
    <citation type="submission" date="2015-07" db="EMBL/GenBank/DDBJ databases">
        <title>Draft genome sequence of the purine-degrading Gottschalkia purinilyticum DSM 1384 (formerly Clostridium purinilyticum).</title>
        <authorList>
            <person name="Poehlein A."/>
            <person name="Schiel-Bengelsdorf B."/>
            <person name="Bengelsdorf F.R."/>
            <person name="Daniel R."/>
            <person name="Duerre P."/>
        </authorList>
    </citation>
    <scope>NUCLEOTIDE SEQUENCE [LARGE SCALE GENOMIC DNA]</scope>
    <source>
        <strain evidence="3">DSM 1384</strain>
    </source>
</reference>
<feature type="domain" description="N-acetyltransferase" evidence="1">
    <location>
        <begin position="16"/>
        <end position="181"/>
    </location>
</feature>
<gene>
    <name evidence="2" type="ORF">CLPU_1c02550</name>
</gene>
<dbReference type="PANTHER" id="PTHR43415:SF3">
    <property type="entry name" value="GNAT-FAMILY ACETYLTRANSFERASE"/>
    <property type="match status" value="1"/>
</dbReference>
<evidence type="ECO:0000259" key="1">
    <source>
        <dbReference type="PROSITE" id="PS51186"/>
    </source>
</evidence>
<evidence type="ECO:0000313" key="2">
    <source>
        <dbReference type="EMBL" id="KNF10090.1"/>
    </source>
</evidence>
<keyword evidence="2" id="KW-0689">Ribosomal protein</keyword>
<sequence>MAIIKSRNHKIKNKIIEVRSAIPKDAIQIIELQKKLTTETKFMIKEPYEIVREVSVHENKLKSISEDNNSIFIVALIKNQIVGYLVMFSKNLERIKHVGSFIVGVEKKYWGIGIASLLIEEMLLWAKTVELKRIELEVVEDNIRAIELYKKYEFKIEGKKLKDHYIGEGKYLNTLVMGKII</sequence>
<dbReference type="SUPFAM" id="SSF55729">
    <property type="entry name" value="Acyl-CoA N-acyltransferases (Nat)"/>
    <property type="match status" value="1"/>
</dbReference>
<dbReference type="Proteomes" id="UP000037267">
    <property type="component" value="Unassembled WGS sequence"/>
</dbReference>
<dbReference type="Pfam" id="PF00583">
    <property type="entry name" value="Acetyltransf_1"/>
    <property type="match status" value="1"/>
</dbReference>
<keyword evidence="2" id="KW-0808">Transferase</keyword>
<accession>A0A0L0WF94</accession>
<dbReference type="CDD" id="cd04301">
    <property type="entry name" value="NAT_SF"/>
    <property type="match status" value="1"/>
</dbReference>
<comment type="caution">
    <text evidence="2">The sequence shown here is derived from an EMBL/GenBank/DDBJ whole genome shotgun (WGS) entry which is preliminary data.</text>
</comment>
<dbReference type="Gene3D" id="3.40.630.30">
    <property type="match status" value="1"/>
</dbReference>
<organism evidence="2 3">
    <name type="scientific">Gottschalkia purinilytica</name>
    <name type="common">Clostridium purinilyticum</name>
    <dbReference type="NCBI Taxonomy" id="1503"/>
    <lineage>
        <taxon>Bacteria</taxon>
        <taxon>Bacillati</taxon>
        <taxon>Bacillota</taxon>
        <taxon>Tissierellia</taxon>
        <taxon>Tissierellales</taxon>
        <taxon>Gottschalkiaceae</taxon>
        <taxon>Gottschalkia</taxon>
    </lineage>
</organism>
<dbReference type="AlphaFoldDB" id="A0A0L0WF94"/>
<name>A0A0L0WF94_GOTPU</name>